<accession>A0A7W9CV68</accession>
<dbReference type="Pfam" id="PF04391">
    <property type="entry name" value="DUF533"/>
    <property type="match status" value="1"/>
</dbReference>
<protein>
    <submittedName>
        <fullName evidence="1">Uncharacterized membrane protein YebE (DUF533 family)</fullName>
    </submittedName>
</protein>
<dbReference type="RefSeq" id="WP_183854347.1">
    <property type="nucleotide sequence ID" value="NZ_JACHOO010000003.1"/>
</dbReference>
<reference evidence="1 2" key="1">
    <citation type="submission" date="2020-08" db="EMBL/GenBank/DDBJ databases">
        <title>Genomic Encyclopedia of Type Strains, Phase IV (KMG-IV): sequencing the most valuable type-strain genomes for metagenomic binning, comparative biology and taxonomic classification.</title>
        <authorList>
            <person name="Goeker M."/>
        </authorList>
    </citation>
    <scope>NUCLEOTIDE SEQUENCE [LARGE SCALE GENOMIC DNA]</scope>
    <source>
        <strain evidence="1 2">DSM 16268</strain>
    </source>
</reference>
<proteinExistence type="predicted"/>
<dbReference type="InterPro" id="IPR029024">
    <property type="entry name" value="TerB-like"/>
</dbReference>
<sequence>MIDAKKLLDQFLGSGNAAGPWGGQDRRPSGGAAEGAGGLGGMLGGLGSGLGGVLGQSGGVGGTIGKVQDYARQNPLLAGALAGGLASVLLGSKGGRKLAGGALKYGGIAAVAGLAYKAYRDYQAGQQAEARPAPANAATASEPLLLPPPSDSPFATANAPQGEANFALALVSAMVAAAKADGHVDEAERQAILGRLSEGGLDAEEQAFLARELSGPADIDKIVAAARTREQAVELYAAALMAIVPDHPAERAWLAMLAARLGLEPDLAATIERTVAQAAA</sequence>
<gene>
    <name evidence="1" type="ORF">GGQ63_001551</name>
</gene>
<dbReference type="AlphaFoldDB" id="A0A7W9CV68"/>
<evidence type="ECO:0000313" key="1">
    <source>
        <dbReference type="EMBL" id="MBB5752497.1"/>
    </source>
</evidence>
<dbReference type="EMBL" id="JACHOO010000003">
    <property type="protein sequence ID" value="MBB5752497.1"/>
    <property type="molecule type" value="Genomic_DNA"/>
</dbReference>
<evidence type="ECO:0000313" key="2">
    <source>
        <dbReference type="Proteomes" id="UP000523821"/>
    </source>
</evidence>
<comment type="caution">
    <text evidence="1">The sequence shown here is derived from an EMBL/GenBank/DDBJ whole genome shotgun (WGS) entry which is preliminary data.</text>
</comment>
<dbReference type="SUPFAM" id="SSF158682">
    <property type="entry name" value="TerB-like"/>
    <property type="match status" value="1"/>
</dbReference>
<dbReference type="Proteomes" id="UP000523821">
    <property type="component" value="Unassembled WGS sequence"/>
</dbReference>
<keyword evidence="2" id="KW-1185">Reference proteome</keyword>
<dbReference type="Gene3D" id="1.10.3680.10">
    <property type="entry name" value="TerB-like"/>
    <property type="match status" value="1"/>
</dbReference>
<dbReference type="CDD" id="cd07178">
    <property type="entry name" value="terB_like_YebE"/>
    <property type="match status" value="1"/>
</dbReference>
<organism evidence="1 2">
    <name type="scientific">Prosthecomicrobium pneumaticum</name>
    <dbReference type="NCBI Taxonomy" id="81895"/>
    <lineage>
        <taxon>Bacteria</taxon>
        <taxon>Pseudomonadati</taxon>
        <taxon>Pseudomonadota</taxon>
        <taxon>Alphaproteobacteria</taxon>
        <taxon>Hyphomicrobiales</taxon>
        <taxon>Kaistiaceae</taxon>
        <taxon>Prosthecomicrobium</taxon>
    </lineage>
</organism>
<name>A0A7W9CV68_9HYPH</name>
<dbReference type="InterPro" id="IPR007486">
    <property type="entry name" value="YebE"/>
</dbReference>